<dbReference type="SUPFAM" id="SSF51735">
    <property type="entry name" value="NAD(P)-binding Rossmann-fold domains"/>
    <property type="match status" value="1"/>
</dbReference>
<reference evidence="5 6" key="1">
    <citation type="journal article" date="2023" name="Plants (Basel)">
        <title>Bridging the Gap: Combining Genomics and Transcriptomics Approaches to Understand Stylosanthes scabra, an Orphan Legume from the Brazilian Caatinga.</title>
        <authorList>
            <person name="Ferreira-Neto J.R.C."/>
            <person name="da Silva M.D."/>
            <person name="Binneck E."/>
            <person name="de Melo N.F."/>
            <person name="da Silva R.H."/>
            <person name="de Melo A.L.T.M."/>
            <person name="Pandolfi V."/>
            <person name="Bustamante F.O."/>
            <person name="Brasileiro-Vidal A.C."/>
            <person name="Benko-Iseppon A.M."/>
        </authorList>
    </citation>
    <scope>NUCLEOTIDE SEQUENCE [LARGE SCALE GENOMIC DNA]</scope>
    <source>
        <tissue evidence="5">Leaves</tissue>
    </source>
</reference>
<evidence type="ECO:0000256" key="3">
    <source>
        <dbReference type="ARBA" id="ARBA00022833"/>
    </source>
</evidence>
<keyword evidence="6" id="KW-1185">Reference proteome</keyword>
<evidence type="ECO:0000256" key="2">
    <source>
        <dbReference type="ARBA" id="ARBA00022723"/>
    </source>
</evidence>
<accession>A0ABU6QS29</accession>
<dbReference type="PANTHER" id="PTHR43880">
    <property type="entry name" value="ALCOHOL DEHYDROGENASE"/>
    <property type="match status" value="1"/>
</dbReference>
<proteinExistence type="predicted"/>
<dbReference type="PANTHER" id="PTHR43880:SF26">
    <property type="entry name" value="ALCOHOL DEHYDROGENASE CLASS-P"/>
    <property type="match status" value="1"/>
</dbReference>
<comment type="caution">
    <text evidence="5">The sequence shown here is derived from an EMBL/GenBank/DDBJ whole genome shotgun (WGS) entry which is preliminary data.</text>
</comment>
<dbReference type="Gene3D" id="3.40.50.720">
    <property type="entry name" value="NAD(P)-binding Rossmann-like Domain"/>
    <property type="match status" value="1"/>
</dbReference>
<name>A0ABU6QS29_9FABA</name>
<gene>
    <name evidence="5" type="ORF">PIB30_080268</name>
</gene>
<evidence type="ECO:0000256" key="4">
    <source>
        <dbReference type="SAM" id="MobiDB-lite"/>
    </source>
</evidence>
<dbReference type="EMBL" id="JASCZI010001164">
    <property type="protein sequence ID" value="MED6114446.1"/>
    <property type="molecule type" value="Genomic_DNA"/>
</dbReference>
<sequence length="315" mass="32828">MEDATVLFAIAVKGSAKRERKRVRRRKKKGVSGGALLLPSLASPSLVFSEVVGVGEIASGHRKKNVVATEICCCCHLCMWLPKSLPPPNVVTKATVLFLWGRETSIAHALHSPSSVSPETSVAPFTNAGVPSVTAASSLLFAAVLRHRTVRCNVCLLSPHGPLQPPSSVVEPSVAAPSVGAHSERHTSASSLVLSPSTLPRCLRHLSLLVALSVVAPPFGSLCLGATITSLHSSVAVFGLGTVGLAAAKGARISGASRIIGVDFVSSRFELCIMPFFPIYIDKNDETEKKEKGHDGEAEEGNGGEVVASTTAGVC</sequence>
<organism evidence="5 6">
    <name type="scientific">Stylosanthes scabra</name>
    <dbReference type="NCBI Taxonomy" id="79078"/>
    <lineage>
        <taxon>Eukaryota</taxon>
        <taxon>Viridiplantae</taxon>
        <taxon>Streptophyta</taxon>
        <taxon>Embryophyta</taxon>
        <taxon>Tracheophyta</taxon>
        <taxon>Spermatophyta</taxon>
        <taxon>Magnoliopsida</taxon>
        <taxon>eudicotyledons</taxon>
        <taxon>Gunneridae</taxon>
        <taxon>Pentapetalae</taxon>
        <taxon>rosids</taxon>
        <taxon>fabids</taxon>
        <taxon>Fabales</taxon>
        <taxon>Fabaceae</taxon>
        <taxon>Papilionoideae</taxon>
        <taxon>50 kb inversion clade</taxon>
        <taxon>dalbergioids sensu lato</taxon>
        <taxon>Dalbergieae</taxon>
        <taxon>Pterocarpus clade</taxon>
        <taxon>Stylosanthes</taxon>
    </lineage>
</organism>
<evidence type="ECO:0000313" key="6">
    <source>
        <dbReference type="Proteomes" id="UP001341840"/>
    </source>
</evidence>
<evidence type="ECO:0000256" key="1">
    <source>
        <dbReference type="ARBA" id="ARBA00011738"/>
    </source>
</evidence>
<comment type="subunit">
    <text evidence="1">Homodimer.</text>
</comment>
<keyword evidence="2" id="KW-0479">Metal-binding</keyword>
<keyword evidence="3" id="KW-0862">Zinc</keyword>
<evidence type="ECO:0000313" key="5">
    <source>
        <dbReference type="EMBL" id="MED6114446.1"/>
    </source>
</evidence>
<feature type="region of interest" description="Disordered" evidence="4">
    <location>
        <begin position="288"/>
        <end position="315"/>
    </location>
</feature>
<protein>
    <submittedName>
        <fullName evidence="5">Uncharacterized protein</fullName>
    </submittedName>
</protein>
<dbReference type="Proteomes" id="UP001341840">
    <property type="component" value="Unassembled WGS sequence"/>
</dbReference>
<dbReference type="InterPro" id="IPR036291">
    <property type="entry name" value="NAD(P)-bd_dom_sf"/>
</dbReference>